<feature type="binding site" evidence="8">
    <location>
        <position position="179"/>
    </location>
    <ligand>
        <name>Zn(2+)</name>
        <dbReference type="ChEBI" id="CHEBI:29105"/>
        <label>2</label>
    </ligand>
</feature>
<feature type="binding site" evidence="8">
    <location>
        <position position="162"/>
    </location>
    <ligand>
        <name>Zn(2+)</name>
        <dbReference type="ChEBI" id="CHEBI:29105"/>
        <label>1</label>
    </ligand>
</feature>
<keyword evidence="5 8" id="KW-0862">Zinc</keyword>
<dbReference type="GO" id="GO:0009408">
    <property type="term" value="P:response to heat"/>
    <property type="evidence" value="ECO:0007669"/>
    <property type="project" value="InterPro"/>
</dbReference>
<reference evidence="12" key="1">
    <citation type="journal article" date="2020" name="ISME J.">
        <title>Gammaproteobacteria mediating utilization of methyl-, sulfur- and petroleum organic compounds in deep ocean hydrothermal plumes.</title>
        <authorList>
            <person name="Zhou Z."/>
            <person name="Liu Y."/>
            <person name="Pan J."/>
            <person name="Cron B.R."/>
            <person name="Toner B.M."/>
            <person name="Anantharaman K."/>
            <person name="Breier J.A."/>
            <person name="Dick G.J."/>
            <person name="Li M."/>
        </authorList>
    </citation>
    <scope>NUCLEOTIDE SEQUENCE</scope>
    <source>
        <strain evidence="12">SZUA-1501</strain>
    </source>
</reference>
<feature type="binding site" evidence="8">
    <location>
        <position position="176"/>
    </location>
    <ligand>
        <name>Zn(2+)</name>
        <dbReference type="ChEBI" id="CHEBI:29105"/>
        <label>2</label>
    </ligand>
</feature>
<dbReference type="GO" id="GO:0006260">
    <property type="term" value="P:DNA replication"/>
    <property type="evidence" value="ECO:0007669"/>
    <property type="project" value="UniProtKB-KW"/>
</dbReference>
<dbReference type="AlphaFoldDB" id="A0A9D0YPJ8"/>
<dbReference type="PROSITE" id="PS00636">
    <property type="entry name" value="DNAJ_1"/>
    <property type="match status" value="1"/>
</dbReference>
<dbReference type="SUPFAM" id="SSF49493">
    <property type="entry name" value="HSP40/DnaJ peptide-binding domain"/>
    <property type="match status" value="2"/>
</dbReference>
<feature type="domain" description="J" evidence="10">
    <location>
        <begin position="6"/>
        <end position="70"/>
    </location>
</feature>
<dbReference type="InterPro" id="IPR036869">
    <property type="entry name" value="J_dom_sf"/>
</dbReference>
<comment type="subcellular location">
    <subcellularLocation>
        <location evidence="8">Cytoplasm</location>
    </subcellularLocation>
</comment>
<comment type="function">
    <text evidence="8">Participates actively in the response to hyperosmotic and heat shock by preventing the aggregation of stress-denatured proteins and by disaggregating proteins, also in an autonomous, DnaK-independent fashion. Unfolded proteins bind initially to DnaJ; upon interaction with the DnaJ-bound protein, DnaK hydrolyzes its bound ATP, resulting in the formation of a stable complex. GrpE releases ADP from DnaK; ATP binding to DnaK triggers the release of the substrate protein, thus completing the reaction cycle. Several rounds of ATP-dependent interactions between DnaJ, DnaK and GrpE are required for fully efficient folding. Also involved, together with DnaK and GrpE, in the DNA replication of plasmids through activation of initiation proteins.</text>
</comment>
<dbReference type="Gene3D" id="6.20.20.10">
    <property type="match status" value="2"/>
</dbReference>
<dbReference type="FunFam" id="2.60.260.20:FF:000005">
    <property type="entry name" value="Chaperone protein dnaJ 1, mitochondrial"/>
    <property type="match status" value="1"/>
</dbReference>
<keyword evidence="1 8" id="KW-0235">DNA replication</keyword>
<keyword evidence="4 8" id="KW-0863">Zinc-finger</keyword>
<gene>
    <name evidence="8 12" type="primary">dnaJ</name>
    <name evidence="12" type="ORF">EYH37_03890</name>
</gene>
<proteinExistence type="inferred from homology"/>
<dbReference type="GO" id="GO:0042026">
    <property type="term" value="P:protein refolding"/>
    <property type="evidence" value="ECO:0007669"/>
    <property type="project" value="TreeGrafter"/>
</dbReference>
<feature type="repeat" description="CXXCXGXG motif" evidence="8">
    <location>
        <begin position="199"/>
        <end position="206"/>
    </location>
</feature>
<evidence type="ECO:0000256" key="5">
    <source>
        <dbReference type="ARBA" id="ARBA00022833"/>
    </source>
</evidence>
<feature type="binding site" evidence="8">
    <location>
        <position position="199"/>
    </location>
    <ligand>
        <name>Zn(2+)</name>
        <dbReference type="ChEBI" id="CHEBI:29105"/>
        <label>2</label>
    </ligand>
</feature>
<dbReference type="GO" id="GO:0005737">
    <property type="term" value="C:cytoplasm"/>
    <property type="evidence" value="ECO:0007669"/>
    <property type="project" value="UniProtKB-SubCell"/>
</dbReference>
<comment type="subunit">
    <text evidence="8">Homodimer.</text>
</comment>
<dbReference type="PROSITE" id="PS51188">
    <property type="entry name" value="ZF_CR"/>
    <property type="match status" value="1"/>
</dbReference>
<dbReference type="NCBIfam" id="TIGR02349">
    <property type="entry name" value="DnaJ_bact"/>
    <property type="match status" value="1"/>
</dbReference>
<feature type="domain" description="CR-type" evidence="11">
    <location>
        <begin position="149"/>
        <end position="224"/>
    </location>
</feature>
<comment type="domain">
    <text evidence="8">The J domain is necessary and sufficient to stimulate DnaK ATPase activity. Zinc center 1 plays an important role in the autonomous, DnaK-independent chaperone activity of DnaJ. Zinc center 2 is essential for interaction with DnaK and for DnaJ activity.</text>
</comment>
<keyword evidence="6 8" id="KW-0346">Stress response</keyword>
<feature type="zinc finger region" description="CR-type" evidence="9">
    <location>
        <begin position="149"/>
        <end position="224"/>
    </location>
</feature>
<evidence type="ECO:0000256" key="4">
    <source>
        <dbReference type="ARBA" id="ARBA00022771"/>
    </source>
</evidence>
<dbReference type="FunFam" id="1.10.287.110:FF:000034">
    <property type="entry name" value="Chaperone protein DnaJ"/>
    <property type="match status" value="1"/>
</dbReference>
<dbReference type="Pfam" id="PF01556">
    <property type="entry name" value="DnaJ_C"/>
    <property type="match status" value="1"/>
</dbReference>
<keyword evidence="8" id="KW-0963">Cytoplasm</keyword>
<comment type="similarity">
    <text evidence="8">Belongs to the DnaJ family.</text>
</comment>
<keyword evidence="7 8" id="KW-0143">Chaperone</keyword>
<dbReference type="PANTHER" id="PTHR43096:SF52">
    <property type="entry name" value="DNAJ HOMOLOG 1, MITOCHONDRIAL-RELATED"/>
    <property type="match status" value="1"/>
</dbReference>
<evidence type="ECO:0000259" key="11">
    <source>
        <dbReference type="PROSITE" id="PS51188"/>
    </source>
</evidence>
<feature type="binding site" evidence="8">
    <location>
        <position position="165"/>
    </location>
    <ligand>
        <name>Zn(2+)</name>
        <dbReference type="ChEBI" id="CHEBI:29105"/>
        <label>1</label>
    </ligand>
</feature>
<dbReference type="EMBL" id="DQVE01000042">
    <property type="protein sequence ID" value="HIP98487.1"/>
    <property type="molecule type" value="Genomic_DNA"/>
</dbReference>
<dbReference type="GO" id="GO:0031072">
    <property type="term" value="F:heat shock protein binding"/>
    <property type="evidence" value="ECO:0007669"/>
    <property type="project" value="InterPro"/>
</dbReference>
<evidence type="ECO:0000256" key="1">
    <source>
        <dbReference type="ARBA" id="ARBA00022705"/>
    </source>
</evidence>
<evidence type="ECO:0000256" key="2">
    <source>
        <dbReference type="ARBA" id="ARBA00022723"/>
    </source>
</evidence>
<evidence type="ECO:0000259" key="10">
    <source>
        <dbReference type="PROSITE" id="PS50076"/>
    </source>
</evidence>
<dbReference type="Gene3D" id="2.60.260.20">
    <property type="entry name" value="Urease metallochaperone UreE, N-terminal domain"/>
    <property type="match status" value="2"/>
</dbReference>
<dbReference type="Gene3D" id="1.10.287.110">
    <property type="entry name" value="DnaJ domain"/>
    <property type="match status" value="1"/>
</dbReference>
<dbReference type="InterPro" id="IPR001623">
    <property type="entry name" value="DnaJ_domain"/>
</dbReference>
<accession>A0A9D0YPJ8</accession>
<dbReference type="PROSITE" id="PS50076">
    <property type="entry name" value="DNAJ_2"/>
    <property type="match status" value="1"/>
</dbReference>
<feature type="repeat" description="CXXCXGXG motif" evidence="8">
    <location>
        <begin position="176"/>
        <end position="183"/>
    </location>
</feature>
<dbReference type="SUPFAM" id="SSF57938">
    <property type="entry name" value="DnaJ/Hsp40 cysteine-rich domain"/>
    <property type="match status" value="1"/>
</dbReference>
<dbReference type="Pfam" id="PF00684">
    <property type="entry name" value="DnaJ_CXXCXGXG"/>
    <property type="match status" value="1"/>
</dbReference>
<organism evidence="12 13">
    <name type="scientific">Aquifex aeolicus</name>
    <dbReference type="NCBI Taxonomy" id="63363"/>
    <lineage>
        <taxon>Bacteria</taxon>
        <taxon>Pseudomonadati</taxon>
        <taxon>Aquificota</taxon>
        <taxon>Aquificia</taxon>
        <taxon>Aquificales</taxon>
        <taxon>Aquificaceae</taxon>
        <taxon>Aquifex</taxon>
    </lineage>
</organism>
<dbReference type="InterPro" id="IPR002939">
    <property type="entry name" value="DnaJ_C"/>
</dbReference>
<dbReference type="Proteomes" id="UP000606463">
    <property type="component" value="Unassembled WGS sequence"/>
</dbReference>
<feature type="binding site" evidence="8">
    <location>
        <position position="212"/>
    </location>
    <ligand>
        <name>Zn(2+)</name>
        <dbReference type="ChEBI" id="CHEBI:29105"/>
        <label>1</label>
    </ligand>
</feature>
<dbReference type="InterPro" id="IPR036410">
    <property type="entry name" value="HSP_DnaJ_Cys-rich_dom_sf"/>
</dbReference>
<dbReference type="CDD" id="cd10719">
    <property type="entry name" value="DnaJ_zf"/>
    <property type="match status" value="1"/>
</dbReference>
<evidence type="ECO:0000256" key="7">
    <source>
        <dbReference type="ARBA" id="ARBA00023186"/>
    </source>
</evidence>
<sequence length="383" mass="42754">MAIKKDYYEILGVPRNATQDEIKKAYRKLARKYHPDICKKPECEEKFKEINEAYQVLSDPEKRKLYDMYGHAAFEGEVPPQGGGEGFGGQINLEDLFKEFFGGNIFERIFEEAAFGGKRRGRRGRFKTPQKGEDIYHTVVLSLEDAYKGTVINIPVERRVRCPKCGGKGTASEKPCPRCGGSGRLVFRPNPFMVIEETCPTCRGTGFIAQACSECGGEGFVLKHEEIKVKIPPGVDNGTKLKVDGKGHDGKFGGEAGDLYIVIKLQPHPVFERRGDNLYVDVNITYPEAVLGGEIEVPTLDGEKVKVKIPEGTKEGDTVRVEGKGMPRLRGGGRGDLIVRFHIDVPSFGWLSKITGKEKKIKGLLKELQEELPKPERIRKREV</sequence>
<dbReference type="GO" id="GO:0008270">
    <property type="term" value="F:zinc ion binding"/>
    <property type="evidence" value="ECO:0007669"/>
    <property type="project" value="UniProtKB-UniRule"/>
</dbReference>
<comment type="cofactor">
    <cofactor evidence="8">
        <name>Zn(2+)</name>
        <dbReference type="ChEBI" id="CHEBI:29105"/>
    </cofactor>
    <text evidence="8">Binds 2 Zn(2+) ions per monomer.</text>
</comment>
<dbReference type="InterPro" id="IPR018253">
    <property type="entry name" value="DnaJ_domain_CS"/>
</dbReference>
<dbReference type="InterPro" id="IPR008971">
    <property type="entry name" value="HSP40/DnaJ_pept-bd"/>
</dbReference>
<dbReference type="CDD" id="cd10747">
    <property type="entry name" value="DnaJ_C"/>
    <property type="match status" value="1"/>
</dbReference>
<dbReference type="InterPro" id="IPR012724">
    <property type="entry name" value="DnaJ"/>
</dbReference>
<dbReference type="PANTHER" id="PTHR43096">
    <property type="entry name" value="DNAJ HOMOLOG 1, MITOCHONDRIAL-RELATED"/>
    <property type="match status" value="1"/>
</dbReference>
<dbReference type="PRINTS" id="PR00625">
    <property type="entry name" value="JDOMAIN"/>
</dbReference>
<name>A0A9D0YPJ8_AQUAO</name>
<comment type="caution">
    <text evidence="12">The sequence shown here is derived from an EMBL/GenBank/DDBJ whole genome shotgun (WGS) entry which is preliminary data.</text>
</comment>
<keyword evidence="3 8" id="KW-0677">Repeat</keyword>
<dbReference type="NCBIfam" id="NF010884">
    <property type="entry name" value="PRK14291.1"/>
    <property type="match status" value="1"/>
</dbReference>
<protein>
    <recommendedName>
        <fullName evidence="8">Chaperone protein DnaJ</fullName>
    </recommendedName>
</protein>
<feature type="binding site" evidence="8">
    <location>
        <position position="202"/>
    </location>
    <ligand>
        <name>Zn(2+)</name>
        <dbReference type="ChEBI" id="CHEBI:29105"/>
        <label>2</label>
    </ligand>
</feature>
<evidence type="ECO:0000256" key="3">
    <source>
        <dbReference type="ARBA" id="ARBA00022737"/>
    </source>
</evidence>
<evidence type="ECO:0000313" key="13">
    <source>
        <dbReference type="Proteomes" id="UP000606463"/>
    </source>
</evidence>
<dbReference type="NCBIfam" id="NF008035">
    <property type="entry name" value="PRK10767.1"/>
    <property type="match status" value="1"/>
</dbReference>
<dbReference type="GO" id="GO:0005524">
    <property type="term" value="F:ATP binding"/>
    <property type="evidence" value="ECO:0007669"/>
    <property type="project" value="InterPro"/>
</dbReference>
<dbReference type="HAMAP" id="MF_01152">
    <property type="entry name" value="DnaJ"/>
    <property type="match status" value="1"/>
</dbReference>
<feature type="repeat" description="CXXCXGXG motif" evidence="8">
    <location>
        <begin position="162"/>
        <end position="169"/>
    </location>
</feature>
<evidence type="ECO:0000256" key="6">
    <source>
        <dbReference type="ARBA" id="ARBA00023016"/>
    </source>
</evidence>
<dbReference type="CDD" id="cd06257">
    <property type="entry name" value="DnaJ"/>
    <property type="match status" value="1"/>
</dbReference>
<dbReference type="GO" id="GO:0051082">
    <property type="term" value="F:unfolded protein binding"/>
    <property type="evidence" value="ECO:0007669"/>
    <property type="project" value="UniProtKB-UniRule"/>
</dbReference>
<evidence type="ECO:0000313" key="12">
    <source>
        <dbReference type="EMBL" id="HIP98487.1"/>
    </source>
</evidence>
<evidence type="ECO:0000256" key="9">
    <source>
        <dbReference type="PROSITE-ProRule" id="PRU00546"/>
    </source>
</evidence>
<feature type="repeat" description="CXXCXGXG motif" evidence="8">
    <location>
        <begin position="212"/>
        <end position="219"/>
    </location>
</feature>
<dbReference type="InterPro" id="IPR001305">
    <property type="entry name" value="HSP_DnaJ_Cys-rich_dom"/>
</dbReference>
<feature type="binding site" evidence="8">
    <location>
        <position position="215"/>
    </location>
    <ligand>
        <name>Zn(2+)</name>
        <dbReference type="ChEBI" id="CHEBI:29105"/>
        <label>1</label>
    </ligand>
</feature>
<evidence type="ECO:0000256" key="8">
    <source>
        <dbReference type="HAMAP-Rule" id="MF_01152"/>
    </source>
</evidence>
<dbReference type="Pfam" id="PF00226">
    <property type="entry name" value="DnaJ"/>
    <property type="match status" value="1"/>
</dbReference>
<keyword evidence="2 8" id="KW-0479">Metal-binding</keyword>
<dbReference type="SMART" id="SM00271">
    <property type="entry name" value="DnaJ"/>
    <property type="match status" value="1"/>
</dbReference>
<dbReference type="SUPFAM" id="SSF46565">
    <property type="entry name" value="Chaperone J-domain"/>
    <property type="match status" value="1"/>
</dbReference>